<name>A0A4S8RMR2_9FLAO</name>
<comment type="caution">
    <text evidence="3">The sequence shown here is derived from an EMBL/GenBank/DDBJ whole genome shotgun (WGS) entry which is preliminary data.</text>
</comment>
<dbReference type="InterPro" id="IPR051225">
    <property type="entry name" value="NAD(P)_epim/dehydratase"/>
</dbReference>
<proteinExistence type="inferred from homology"/>
<dbReference type="InterPro" id="IPR001509">
    <property type="entry name" value="Epimerase_deHydtase"/>
</dbReference>
<dbReference type="InterPro" id="IPR036291">
    <property type="entry name" value="NAD(P)-bd_dom_sf"/>
</dbReference>
<sequence length="322" mass="36025">MKREEKILITGSGGQLGTTLAKALIDRYGIENVTATDLHPKTMDAWDIGFLDTTDAASVEAIVKKNKISQIYHLAAILSANGESNPIQTWDINIKSWLNVLEAARKYQVTKVFFPSSIAVFGPSASKANTSQTDFLDPLTVYGISKAAGEQWGHYFFSKYGLDVRSLRYPGVISHGTLPGGGTTDYAVDIYHKAVQNIPYTCYLTEDTALPMIYMDDAVRATLELMDAPKDKIRTRTSYNLNGLTITPKQMVDSIRQWFPQFEIAYTPDFRQSIANAWPSSIDGLHAKNDWNWSPKYSLDDISNEMISQLSKTYNMEKDSVF</sequence>
<protein>
    <submittedName>
        <fullName evidence="3">NAD-dependent epimerase/dehydratase family protein</fullName>
    </submittedName>
</protein>
<dbReference type="SUPFAM" id="SSF51735">
    <property type="entry name" value="NAD(P)-binding Rossmann-fold domains"/>
    <property type="match status" value="1"/>
</dbReference>
<dbReference type="Gene3D" id="3.40.50.720">
    <property type="entry name" value="NAD(P)-binding Rossmann-like Domain"/>
    <property type="match status" value="1"/>
</dbReference>
<evidence type="ECO:0000313" key="3">
    <source>
        <dbReference type="EMBL" id="THV58215.1"/>
    </source>
</evidence>
<evidence type="ECO:0000313" key="4">
    <source>
        <dbReference type="Proteomes" id="UP000310406"/>
    </source>
</evidence>
<dbReference type="OrthoDB" id="9779902at2"/>
<dbReference type="PANTHER" id="PTHR42687:SF1">
    <property type="entry name" value="L-THREONINE 3-DEHYDROGENASE, MITOCHONDRIAL"/>
    <property type="match status" value="1"/>
</dbReference>
<dbReference type="RefSeq" id="WP_136567023.1">
    <property type="nucleotide sequence ID" value="NZ_SNTZ01000008.1"/>
</dbReference>
<comment type="similarity">
    <text evidence="1">Belongs to the NAD(P)-dependent epimerase/dehydratase family.</text>
</comment>
<gene>
    <name evidence="3" type="ORF">EZV76_13145</name>
</gene>
<accession>A0A4S8RMR2</accession>
<dbReference type="GO" id="GO:0006567">
    <property type="term" value="P:L-threonine catabolic process"/>
    <property type="evidence" value="ECO:0007669"/>
    <property type="project" value="TreeGrafter"/>
</dbReference>
<keyword evidence="4" id="KW-1185">Reference proteome</keyword>
<organism evidence="3 4">
    <name type="scientific">Flagellimonas alvinocaridis</name>
    <dbReference type="NCBI Taxonomy" id="2530200"/>
    <lineage>
        <taxon>Bacteria</taxon>
        <taxon>Pseudomonadati</taxon>
        <taxon>Bacteroidota</taxon>
        <taxon>Flavobacteriia</taxon>
        <taxon>Flavobacteriales</taxon>
        <taxon>Flavobacteriaceae</taxon>
        <taxon>Flagellimonas</taxon>
    </lineage>
</organism>
<reference evidence="3 4" key="1">
    <citation type="submission" date="2019-03" db="EMBL/GenBank/DDBJ databases">
        <title>Muricauda SCR12 sp.nov, a marine bacterium isolated from Pacific Ocean:the Okinawa trough.</title>
        <authorList>
            <person name="Liu L."/>
        </authorList>
    </citation>
    <scope>NUCLEOTIDE SEQUENCE [LARGE SCALE GENOMIC DNA]</scope>
    <source>
        <strain evidence="3 4">SCR12</strain>
    </source>
</reference>
<dbReference type="GO" id="GO:0008743">
    <property type="term" value="F:L-threonine 3-dehydrogenase activity"/>
    <property type="evidence" value="ECO:0007669"/>
    <property type="project" value="TreeGrafter"/>
</dbReference>
<evidence type="ECO:0000256" key="1">
    <source>
        <dbReference type="ARBA" id="ARBA00007637"/>
    </source>
</evidence>
<feature type="domain" description="NAD-dependent epimerase/dehydratase" evidence="2">
    <location>
        <begin position="7"/>
        <end position="233"/>
    </location>
</feature>
<dbReference type="AlphaFoldDB" id="A0A4S8RMR2"/>
<evidence type="ECO:0000259" key="2">
    <source>
        <dbReference type="Pfam" id="PF01370"/>
    </source>
</evidence>
<dbReference type="Pfam" id="PF01370">
    <property type="entry name" value="Epimerase"/>
    <property type="match status" value="1"/>
</dbReference>
<dbReference type="Proteomes" id="UP000310406">
    <property type="component" value="Unassembled WGS sequence"/>
</dbReference>
<dbReference type="EMBL" id="SNTZ01000008">
    <property type="protein sequence ID" value="THV58215.1"/>
    <property type="molecule type" value="Genomic_DNA"/>
</dbReference>
<dbReference type="PANTHER" id="PTHR42687">
    <property type="entry name" value="L-THREONINE 3-DEHYDROGENASE"/>
    <property type="match status" value="1"/>
</dbReference>